<gene>
    <name evidence="2" type="ORF">SAMN02745119_00522</name>
</gene>
<keyword evidence="1" id="KW-0732">Signal</keyword>
<dbReference type="STRING" id="115783.SAMN02745119_00522"/>
<sequence length="240" mass="27030">MNCFIAKIWLMIFTLLVLLHTGTAIAAESAQQHPRCDYVAYQRLPLTKKLHGVDGALVILRDRSVLAVEQYSFEDNETSCNARLHLEGPGNTPIATHALERPIARIEATNLVGGRPASFALTVDYSSGIGSYSGPATRFFDVVAGEIRWLQAKDKKTGTLQELVVASTLKTEWKLVPNGQHQDILEVRCRPAFKGEYDDSFEVTYKRYRFNGHGWMQYSRSEKGFWESDGTFPQVTLFPR</sequence>
<dbReference type="OrthoDB" id="6994506at2"/>
<protein>
    <submittedName>
        <fullName evidence="2">Uncharacterized protein</fullName>
    </submittedName>
</protein>
<evidence type="ECO:0000256" key="1">
    <source>
        <dbReference type="SAM" id="SignalP"/>
    </source>
</evidence>
<dbReference type="EMBL" id="FUWR01000001">
    <property type="protein sequence ID" value="SJZ41058.1"/>
    <property type="molecule type" value="Genomic_DNA"/>
</dbReference>
<dbReference type="Proteomes" id="UP000190102">
    <property type="component" value="Unassembled WGS sequence"/>
</dbReference>
<evidence type="ECO:0000313" key="2">
    <source>
        <dbReference type="EMBL" id="SJZ41058.1"/>
    </source>
</evidence>
<feature type="chain" id="PRO_5013318390" evidence="1">
    <location>
        <begin position="27"/>
        <end position="240"/>
    </location>
</feature>
<evidence type="ECO:0000313" key="3">
    <source>
        <dbReference type="Proteomes" id="UP000190102"/>
    </source>
</evidence>
<proteinExistence type="predicted"/>
<dbReference type="AlphaFoldDB" id="A0A1T4KF22"/>
<organism evidence="2 3">
    <name type="scientific">Trichlorobacter thiogenes</name>
    <dbReference type="NCBI Taxonomy" id="115783"/>
    <lineage>
        <taxon>Bacteria</taxon>
        <taxon>Pseudomonadati</taxon>
        <taxon>Thermodesulfobacteriota</taxon>
        <taxon>Desulfuromonadia</taxon>
        <taxon>Geobacterales</taxon>
        <taxon>Geobacteraceae</taxon>
        <taxon>Trichlorobacter</taxon>
    </lineage>
</organism>
<name>A0A1T4KF22_9BACT</name>
<reference evidence="3" key="1">
    <citation type="submission" date="2017-02" db="EMBL/GenBank/DDBJ databases">
        <authorList>
            <person name="Varghese N."/>
            <person name="Submissions S."/>
        </authorList>
    </citation>
    <scope>NUCLEOTIDE SEQUENCE [LARGE SCALE GENOMIC DNA]</scope>
    <source>
        <strain evidence="3">ATCC BAA-34</strain>
    </source>
</reference>
<accession>A0A1T4KF22</accession>
<dbReference type="RefSeq" id="WP_078788806.1">
    <property type="nucleotide sequence ID" value="NZ_FUWR01000001.1"/>
</dbReference>
<feature type="signal peptide" evidence="1">
    <location>
        <begin position="1"/>
        <end position="26"/>
    </location>
</feature>
<keyword evidence="3" id="KW-1185">Reference proteome</keyword>